<dbReference type="OrthoDB" id="9796140at2"/>
<name>A0A191ZJB6_9GAMM</name>
<dbReference type="GO" id="GO:0000967">
    <property type="term" value="P:rRNA 5'-end processing"/>
    <property type="evidence" value="ECO:0007669"/>
    <property type="project" value="UniProtKB-UniRule"/>
</dbReference>
<evidence type="ECO:0000256" key="5">
    <source>
        <dbReference type="HAMAP-Rule" id="MF_00651"/>
    </source>
</evidence>
<evidence type="ECO:0000256" key="2">
    <source>
        <dbReference type="ARBA" id="ARBA00022517"/>
    </source>
</evidence>
<keyword evidence="4 5" id="KW-0378">Hydrolase</keyword>
<protein>
    <recommendedName>
        <fullName evidence="5">Putative pre-16S rRNA nuclease</fullName>
        <ecNumber evidence="5">3.1.-.-</ecNumber>
    </recommendedName>
</protein>
<dbReference type="GO" id="GO:0005829">
    <property type="term" value="C:cytosol"/>
    <property type="evidence" value="ECO:0007669"/>
    <property type="project" value="TreeGrafter"/>
</dbReference>
<dbReference type="NCBIfam" id="TIGR00250">
    <property type="entry name" value="RNAse_H_YqgF"/>
    <property type="match status" value="1"/>
</dbReference>
<dbReference type="Gene3D" id="3.30.420.140">
    <property type="entry name" value="YqgF/RNase H-like domain"/>
    <property type="match status" value="1"/>
</dbReference>
<comment type="similarity">
    <text evidence="5">Belongs to the YqgF HJR family.</text>
</comment>
<dbReference type="Pfam" id="PF03652">
    <property type="entry name" value="RuvX"/>
    <property type="match status" value="1"/>
</dbReference>
<dbReference type="InterPro" id="IPR037027">
    <property type="entry name" value="YqgF/RNaseH-like_dom_sf"/>
</dbReference>
<dbReference type="InterPro" id="IPR006641">
    <property type="entry name" value="YqgF/RNaseH-like_dom"/>
</dbReference>
<dbReference type="Proteomes" id="UP000078596">
    <property type="component" value="Chromosome"/>
</dbReference>
<evidence type="ECO:0000313" key="8">
    <source>
        <dbReference type="Proteomes" id="UP000078596"/>
    </source>
</evidence>
<feature type="domain" description="YqgF/RNase H-like" evidence="6">
    <location>
        <begin position="6"/>
        <end position="107"/>
    </location>
</feature>
<dbReference type="GO" id="GO:0004518">
    <property type="term" value="F:nuclease activity"/>
    <property type="evidence" value="ECO:0007669"/>
    <property type="project" value="UniProtKB-KW"/>
</dbReference>
<evidence type="ECO:0000256" key="3">
    <source>
        <dbReference type="ARBA" id="ARBA00022722"/>
    </source>
</evidence>
<proteinExistence type="inferred from homology"/>
<comment type="function">
    <text evidence="5">Could be a nuclease involved in processing of the 5'-end of pre-16S rRNA.</text>
</comment>
<dbReference type="SUPFAM" id="SSF53098">
    <property type="entry name" value="Ribonuclease H-like"/>
    <property type="match status" value="1"/>
</dbReference>
<evidence type="ECO:0000313" key="7">
    <source>
        <dbReference type="EMBL" id="ANJ67979.1"/>
    </source>
</evidence>
<dbReference type="InterPro" id="IPR005227">
    <property type="entry name" value="YqgF"/>
</dbReference>
<dbReference type="HAMAP" id="MF_00651">
    <property type="entry name" value="Nuclease_YqgF"/>
    <property type="match status" value="1"/>
</dbReference>
<dbReference type="AlphaFoldDB" id="A0A191ZJB6"/>
<keyword evidence="3 5" id="KW-0540">Nuclease</keyword>
<dbReference type="InterPro" id="IPR012337">
    <property type="entry name" value="RNaseH-like_sf"/>
</dbReference>
<evidence type="ECO:0000259" key="6">
    <source>
        <dbReference type="SMART" id="SM00732"/>
    </source>
</evidence>
<dbReference type="PANTHER" id="PTHR33317">
    <property type="entry name" value="POLYNUCLEOTIDYL TRANSFERASE, RIBONUCLEASE H-LIKE SUPERFAMILY PROTEIN"/>
    <property type="match status" value="1"/>
</dbReference>
<dbReference type="KEGG" id="haz:A9404_11875"/>
<organism evidence="7 8">
    <name type="scientific">Halothiobacillus diazotrophicus</name>
    <dbReference type="NCBI Taxonomy" id="1860122"/>
    <lineage>
        <taxon>Bacteria</taxon>
        <taxon>Pseudomonadati</taxon>
        <taxon>Pseudomonadota</taxon>
        <taxon>Gammaproteobacteria</taxon>
        <taxon>Chromatiales</taxon>
        <taxon>Halothiobacillaceae</taxon>
        <taxon>Halothiobacillus</taxon>
    </lineage>
</organism>
<dbReference type="EMBL" id="CP016027">
    <property type="protein sequence ID" value="ANJ67979.1"/>
    <property type="molecule type" value="Genomic_DNA"/>
</dbReference>
<keyword evidence="1 5" id="KW-0963">Cytoplasm</keyword>
<dbReference type="RefSeq" id="WP_066101925.1">
    <property type="nucleotide sequence ID" value="NZ_CP016027.1"/>
</dbReference>
<dbReference type="EC" id="3.1.-.-" evidence="5"/>
<dbReference type="GO" id="GO:0016788">
    <property type="term" value="F:hydrolase activity, acting on ester bonds"/>
    <property type="evidence" value="ECO:0007669"/>
    <property type="project" value="UniProtKB-UniRule"/>
</dbReference>
<evidence type="ECO:0000256" key="4">
    <source>
        <dbReference type="ARBA" id="ARBA00022801"/>
    </source>
</evidence>
<sequence>MTGTPGTWIAFDYGAWRMGIAVGEQLIGSSRPLTTIAHQNAHQIEWQAIADLVTEWRPVGFVLGWPLTDDGQTYPVAEFIRRFGRRLSGRFNLPVHYVDERLSSEQAELALTARHGKQAVKKNPGLIDSQAAAIILDTFFSQNPGTAADSPPQP</sequence>
<dbReference type="PANTHER" id="PTHR33317:SF4">
    <property type="entry name" value="POLYNUCLEOTIDYL TRANSFERASE, RIBONUCLEASE H-LIKE SUPERFAMILY PROTEIN"/>
    <property type="match status" value="1"/>
</dbReference>
<dbReference type="SMART" id="SM00732">
    <property type="entry name" value="YqgFc"/>
    <property type="match status" value="1"/>
</dbReference>
<keyword evidence="8" id="KW-1185">Reference proteome</keyword>
<gene>
    <name evidence="7" type="ORF">A9404_11875</name>
</gene>
<accession>A0A191ZJB6</accession>
<reference evidence="7 8" key="1">
    <citation type="submission" date="2016-06" db="EMBL/GenBank/DDBJ databases">
        <title>Insight into the functional genes involving in sulfur oxidation in Pearl River water.</title>
        <authorList>
            <person name="Luo J."/>
            <person name="Tan X."/>
            <person name="Lin W."/>
        </authorList>
    </citation>
    <scope>NUCLEOTIDE SEQUENCE [LARGE SCALE GENOMIC DNA]</scope>
    <source>
        <strain evidence="7 8">LS2</strain>
    </source>
</reference>
<evidence type="ECO:0000256" key="1">
    <source>
        <dbReference type="ARBA" id="ARBA00022490"/>
    </source>
</evidence>
<comment type="subcellular location">
    <subcellularLocation>
        <location evidence="5">Cytoplasm</location>
    </subcellularLocation>
</comment>
<dbReference type="STRING" id="1860122.A9404_11875"/>
<dbReference type="CDD" id="cd16964">
    <property type="entry name" value="YqgF"/>
    <property type="match status" value="1"/>
</dbReference>
<keyword evidence="2 5" id="KW-0690">Ribosome biogenesis</keyword>